<dbReference type="PANTHER" id="PTHR43179:SF7">
    <property type="entry name" value="RHAMNOSYLTRANSFERASE WBBL"/>
    <property type="match status" value="1"/>
</dbReference>
<sequence>MRARLLVRVHWDGFRASPRDYLQAAWWRLRGLRLRSRHKLSSLIGRSPRAYDLWRLREPAVGTGTAPGPEMVALVDCRASLDGIVRSLASIEAAGLRPVILGEPPAGFEGAIIREPSGLSGLVPASGSMLLIAICPGDRISPDARQRYWEVLGDSDRLLYADDDRVDQSGHRSDPHFKPDWNAELFRHHDYLSGASLMRVSREELARLPGDGWNEALIASLLASGVRPKHVPTILHHRSTRPAPHIPGRAVAAPVGGYPLVSVIVPTRNQAPLLRACVEGLGRTDYPAVELIVVDNGSDEEDALALLDELRATGAEVLRRPGPFNFSALVNAGARHAGGKLLCLLNNDIEVLAPDWLRILATQALRGDVGAVGARLLYPDHSLQHAGVVIGLGGGAGHAHRFEAVTERGYFYRTHLPQFVSAVTAACLMVDRDRFWAVDGLDEQHFPVAFNDVDFCLRLNARGWQSFYEPRATLIHHESKSRGKDSDPANRERFARELAELKRRWNTDRAADPFHNPNLSRFSERFVVDL</sequence>
<dbReference type="Gene3D" id="3.90.550.10">
    <property type="entry name" value="Spore Coat Polysaccharide Biosynthesis Protein SpsA, Chain A"/>
    <property type="match status" value="1"/>
</dbReference>
<dbReference type="CDD" id="cd04186">
    <property type="entry name" value="GT_2_like_c"/>
    <property type="match status" value="1"/>
</dbReference>
<evidence type="ECO:0000259" key="1">
    <source>
        <dbReference type="Pfam" id="PF00535"/>
    </source>
</evidence>
<dbReference type="PANTHER" id="PTHR43179">
    <property type="entry name" value="RHAMNOSYLTRANSFERASE WBBL"/>
    <property type="match status" value="1"/>
</dbReference>
<keyword evidence="3" id="KW-1185">Reference proteome</keyword>
<protein>
    <submittedName>
        <fullName evidence="2">Glycosyltransferase family 2 protein</fullName>
    </submittedName>
</protein>
<organism evidence="2 3">
    <name type="scientific">Sphingomonas glaciei</name>
    <dbReference type="NCBI Taxonomy" id="2938948"/>
    <lineage>
        <taxon>Bacteria</taxon>
        <taxon>Pseudomonadati</taxon>
        <taxon>Pseudomonadota</taxon>
        <taxon>Alphaproteobacteria</taxon>
        <taxon>Sphingomonadales</taxon>
        <taxon>Sphingomonadaceae</taxon>
        <taxon>Sphingomonas</taxon>
    </lineage>
</organism>
<evidence type="ECO:0000313" key="3">
    <source>
        <dbReference type="Proteomes" id="UP000831921"/>
    </source>
</evidence>
<feature type="domain" description="Glycosyltransferase 2-like" evidence="1">
    <location>
        <begin position="262"/>
        <end position="381"/>
    </location>
</feature>
<evidence type="ECO:0000313" key="2">
    <source>
        <dbReference type="EMBL" id="UUR08086.1"/>
    </source>
</evidence>
<dbReference type="Pfam" id="PF00535">
    <property type="entry name" value="Glycos_transf_2"/>
    <property type="match status" value="1"/>
</dbReference>
<dbReference type="InterPro" id="IPR029044">
    <property type="entry name" value="Nucleotide-diphossugar_trans"/>
</dbReference>
<name>A0ABY5N0E9_9SPHN</name>
<dbReference type="Proteomes" id="UP000831921">
    <property type="component" value="Chromosome"/>
</dbReference>
<accession>A0ABY5N0E9</accession>
<dbReference type="SUPFAM" id="SSF53448">
    <property type="entry name" value="Nucleotide-diphospho-sugar transferases"/>
    <property type="match status" value="1"/>
</dbReference>
<gene>
    <name evidence="2" type="ORF">M1K48_00070</name>
</gene>
<proteinExistence type="predicted"/>
<reference evidence="2 3" key="1">
    <citation type="submission" date="2022-05" db="EMBL/GenBank/DDBJ databases">
        <title>S8-45 Sphingomonas ultraviolaceadurans.</title>
        <authorList>
            <person name="Liu Y."/>
        </authorList>
    </citation>
    <scope>NUCLEOTIDE SEQUENCE [LARGE SCALE GENOMIC DNA]</scope>
    <source>
        <strain evidence="2 3">S8-45</strain>
    </source>
</reference>
<dbReference type="EMBL" id="CP097253">
    <property type="protein sequence ID" value="UUR08086.1"/>
    <property type="molecule type" value="Genomic_DNA"/>
</dbReference>
<dbReference type="RefSeq" id="WP_249503864.1">
    <property type="nucleotide sequence ID" value="NZ_CP097253.1"/>
</dbReference>
<dbReference type="InterPro" id="IPR001173">
    <property type="entry name" value="Glyco_trans_2-like"/>
</dbReference>